<comment type="function">
    <text evidence="5">GTPase that associates with the 50S ribosomal subunit and may have a role during protein synthesis or ribosome biogenesis.</text>
</comment>
<keyword evidence="3" id="KW-0460">Magnesium</keyword>
<dbReference type="Pfam" id="PF16360">
    <property type="entry name" value="GTP-bdg_M"/>
    <property type="match status" value="1"/>
</dbReference>
<evidence type="ECO:0000256" key="4">
    <source>
        <dbReference type="ARBA" id="ARBA00023134"/>
    </source>
</evidence>
<dbReference type="InterPro" id="IPR030394">
    <property type="entry name" value="G_HFLX_dom"/>
</dbReference>
<comment type="subcellular location">
    <subcellularLocation>
        <location evidence="5">Cytoplasm</location>
    </subcellularLocation>
    <text evidence="5">May associate with membranes.</text>
</comment>
<dbReference type="PROSITE" id="PS51705">
    <property type="entry name" value="G_HFLX"/>
    <property type="match status" value="1"/>
</dbReference>
<keyword evidence="8" id="KW-1185">Reference proteome</keyword>
<evidence type="ECO:0000313" key="7">
    <source>
        <dbReference type="EMBL" id="WZK87422.1"/>
    </source>
</evidence>
<dbReference type="InterPro" id="IPR025121">
    <property type="entry name" value="GTPase_HflX_N"/>
</dbReference>
<evidence type="ECO:0000259" key="6">
    <source>
        <dbReference type="PROSITE" id="PS51705"/>
    </source>
</evidence>
<sequence length="423" mass="47669">MEHDRVRTRAWVLYPDIRNEQHRRDAEAAIHEGVALAAALPDLDVVGSKVVRLPRAHPGWLFGSGKIEELKELFHDNEVELVLIDGPVTPVQQRNLEKAWKVKILDRTGLILEIFSDRARTREGVLQVEMAALSYQRTRLVRAWTHLERQRGGLGFVGGPGETQIEADRRAIDDQLINLRRQLAKVIKTRTLHRAARAKVPYPIVALVGYTNAGKSTLFNRLTGADVMAKDMLFATLDPTMRRVQLPEGFEVIMSDTVGFISDLPTELVAAFRATLEEVLAADLILHVRDISHEESDAQAKDVETILSSLGVDDSRPQIEVWNKLDQLPEDQADARRSRAEREDGLHAISALTGEGLEDLLAEISEVLQGSRHEAELELNFVDGKQRAWLFQQDIVQAEEQTETGFRITVLWTEKQKAQFQSL</sequence>
<dbReference type="Gene3D" id="3.40.50.300">
    <property type="entry name" value="P-loop containing nucleotide triphosphate hydrolases"/>
    <property type="match status" value="1"/>
</dbReference>
<reference evidence="7 8" key="1">
    <citation type="submission" date="2023-04" db="EMBL/GenBank/DDBJ databases">
        <title>Complete genome sequence of Alisedimentitalea scapharcae.</title>
        <authorList>
            <person name="Rong J.-C."/>
            <person name="Yi M.-L."/>
            <person name="Zhao Q."/>
        </authorList>
    </citation>
    <scope>NUCLEOTIDE SEQUENCE [LARGE SCALE GENOMIC DNA]</scope>
    <source>
        <strain evidence="7 8">KCTC 42119</strain>
    </source>
</reference>
<dbReference type="PRINTS" id="PR00326">
    <property type="entry name" value="GTP1OBG"/>
</dbReference>
<dbReference type="Pfam" id="PF01926">
    <property type="entry name" value="MMR_HSR1"/>
    <property type="match status" value="1"/>
</dbReference>
<dbReference type="PIRSF" id="PIRSF006809">
    <property type="entry name" value="GTP-binding_hflX_prd"/>
    <property type="match status" value="1"/>
</dbReference>
<dbReference type="InterPro" id="IPR006073">
    <property type="entry name" value="GTP-bd"/>
</dbReference>
<dbReference type="Gene3D" id="6.10.250.2860">
    <property type="match status" value="1"/>
</dbReference>
<dbReference type="InterPro" id="IPR042108">
    <property type="entry name" value="GTPase_HflX_N_sf"/>
</dbReference>
<proteinExistence type="inferred from homology"/>
<evidence type="ECO:0000256" key="5">
    <source>
        <dbReference type="HAMAP-Rule" id="MF_00900"/>
    </source>
</evidence>
<dbReference type="Pfam" id="PF13167">
    <property type="entry name" value="GTP-bdg_N"/>
    <property type="match status" value="1"/>
</dbReference>
<evidence type="ECO:0000256" key="1">
    <source>
        <dbReference type="ARBA" id="ARBA00022723"/>
    </source>
</evidence>
<evidence type="ECO:0000256" key="3">
    <source>
        <dbReference type="ARBA" id="ARBA00022842"/>
    </source>
</evidence>
<keyword evidence="5" id="KW-0963">Cytoplasm</keyword>
<dbReference type="SUPFAM" id="SSF52540">
    <property type="entry name" value="P-loop containing nucleoside triphosphate hydrolases"/>
    <property type="match status" value="1"/>
</dbReference>
<protein>
    <recommendedName>
        <fullName evidence="5">GTPase HflX</fullName>
    </recommendedName>
    <alternativeName>
        <fullName evidence="5">GTP-binding protein HflX</fullName>
    </alternativeName>
</protein>
<dbReference type="NCBIfam" id="TIGR03156">
    <property type="entry name" value="GTP_HflX"/>
    <property type="match status" value="1"/>
</dbReference>
<keyword evidence="2 5" id="KW-0547">Nucleotide-binding</keyword>
<dbReference type="InterPro" id="IPR027417">
    <property type="entry name" value="P-loop_NTPase"/>
</dbReference>
<dbReference type="RefSeq" id="WP_406644671.1">
    <property type="nucleotide sequence ID" value="NZ_CP123584.1"/>
</dbReference>
<keyword evidence="1" id="KW-0479">Metal-binding</keyword>
<comment type="similarity">
    <text evidence="5">Belongs to the TRAFAC class OBG-HflX-like GTPase superfamily. HflX GTPase family.</text>
</comment>
<dbReference type="Pfam" id="PF19275">
    <property type="entry name" value="HflX_C"/>
    <property type="match status" value="1"/>
</dbReference>
<dbReference type="CDD" id="cd01878">
    <property type="entry name" value="HflX"/>
    <property type="match status" value="1"/>
</dbReference>
<organism evidence="7 8">
    <name type="scientific">Aliisedimentitalea scapharcae</name>
    <dbReference type="NCBI Taxonomy" id="1524259"/>
    <lineage>
        <taxon>Bacteria</taxon>
        <taxon>Pseudomonadati</taxon>
        <taxon>Pseudomonadota</taxon>
        <taxon>Alphaproteobacteria</taxon>
        <taxon>Rhodobacterales</taxon>
        <taxon>Roseobacteraceae</taxon>
        <taxon>Aliisedimentitalea</taxon>
    </lineage>
</organism>
<accession>A0ABZ2XQ06</accession>
<dbReference type="PANTHER" id="PTHR10229">
    <property type="entry name" value="GTP-BINDING PROTEIN HFLX"/>
    <property type="match status" value="1"/>
</dbReference>
<evidence type="ECO:0000313" key="8">
    <source>
        <dbReference type="Proteomes" id="UP001623232"/>
    </source>
</evidence>
<name>A0ABZ2XQ06_9RHOB</name>
<dbReference type="InterPro" id="IPR045498">
    <property type="entry name" value="HflX_C"/>
</dbReference>
<dbReference type="InterPro" id="IPR016496">
    <property type="entry name" value="GTPase_HflX"/>
</dbReference>
<dbReference type="PANTHER" id="PTHR10229:SF0">
    <property type="entry name" value="GTP-BINDING PROTEIN 6-RELATED"/>
    <property type="match status" value="1"/>
</dbReference>
<dbReference type="Gene3D" id="3.40.50.11060">
    <property type="entry name" value="GTPase HflX, N-terminal domain"/>
    <property type="match status" value="1"/>
</dbReference>
<dbReference type="EMBL" id="CP123584">
    <property type="protein sequence ID" value="WZK87422.1"/>
    <property type="molecule type" value="Genomic_DNA"/>
</dbReference>
<comment type="subunit">
    <text evidence="5">Monomer. Associates with the 50S ribosomal subunit.</text>
</comment>
<dbReference type="HAMAP" id="MF_00900">
    <property type="entry name" value="GTPase_HflX"/>
    <property type="match status" value="1"/>
</dbReference>
<dbReference type="InterPro" id="IPR032305">
    <property type="entry name" value="GTP-bd_M"/>
</dbReference>
<keyword evidence="4 5" id="KW-0342">GTP-binding</keyword>
<gene>
    <name evidence="5 7" type="primary">hflX</name>
    <name evidence="7" type="ORF">QEZ52_12435</name>
</gene>
<dbReference type="Proteomes" id="UP001623232">
    <property type="component" value="Chromosome"/>
</dbReference>
<feature type="domain" description="Hflx-type G" evidence="6">
    <location>
        <begin position="203"/>
        <end position="372"/>
    </location>
</feature>
<evidence type="ECO:0000256" key="2">
    <source>
        <dbReference type="ARBA" id="ARBA00022741"/>
    </source>
</evidence>